<dbReference type="PANTHER" id="PTHR31170:SF25">
    <property type="entry name" value="BNAA09G04570D PROTEIN"/>
    <property type="match status" value="1"/>
</dbReference>
<evidence type="ECO:0000256" key="1">
    <source>
        <dbReference type="SAM" id="Phobius"/>
    </source>
</evidence>
<accession>A0AA88E8L3</accession>
<dbReference type="AlphaFoldDB" id="A0AA88E8L3"/>
<sequence>MRGTFPTCYVLHILFALVLLIYRAINRRKKPLDLSDHWSNTHYFRNVQELKASGIKFKPTDSLKTISFRSRCMIRGQLLLPTLIVDNSTARMLMNLVAYEMCMSSGYVITSYVNLLDLIIDNEQDVKDLRAAGIIRNCLSSDNAVAQLINTIGSNCFPPPVDKYADVKYKIDKHYKRRCAIWIAQALHTHFSSPLTVLALVAATMVLGLTAVQTWFAINPQN</sequence>
<keyword evidence="1" id="KW-1133">Transmembrane helix</keyword>
<evidence type="ECO:0000313" key="2">
    <source>
        <dbReference type="EMBL" id="GMN69728.1"/>
    </source>
</evidence>
<dbReference type="Pfam" id="PF03140">
    <property type="entry name" value="DUF247"/>
    <property type="match status" value="1"/>
</dbReference>
<dbReference type="EMBL" id="BTGU01000918">
    <property type="protein sequence ID" value="GMN69728.1"/>
    <property type="molecule type" value="Genomic_DNA"/>
</dbReference>
<protein>
    <submittedName>
        <fullName evidence="2">Uncharacterized protein</fullName>
    </submittedName>
</protein>
<dbReference type="PANTHER" id="PTHR31170">
    <property type="entry name" value="BNAC04G53230D PROTEIN"/>
    <property type="match status" value="1"/>
</dbReference>
<keyword evidence="1" id="KW-0812">Transmembrane</keyword>
<dbReference type="InterPro" id="IPR004158">
    <property type="entry name" value="DUF247_pln"/>
</dbReference>
<keyword evidence="1" id="KW-0472">Membrane</keyword>
<evidence type="ECO:0000313" key="3">
    <source>
        <dbReference type="Proteomes" id="UP001187192"/>
    </source>
</evidence>
<keyword evidence="3" id="KW-1185">Reference proteome</keyword>
<comment type="caution">
    <text evidence="2">The sequence shown here is derived from an EMBL/GenBank/DDBJ whole genome shotgun (WGS) entry which is preliminary data.</text>
</comment>
<dbReference type="Proteomes" id="UP001187192">
    <property type="component" value="Unassembled WGS sequence"/>
</dbReference>
<reference evidence="2" key="1">
    <citation type="submission" date="2023-07" db="EMBL/GenBank/DDBJ databases">
        <title>draft genome sequence of fig (Ficus carica).</title>
        <authorList>
            <person name="Takahashi T."/>
            <person name="Nishimura K."/>
        </authorList>
    </citation>
    <scope>NUCLEOTIDE SEQUENCE</scope>
</reference>
<feature type="transmembrane region" description="Helical" evidence="1">
    <location>
        <begin position="6"/>
        <end position="25"/>
    </location>
</feature>
<gene>
    <name evidence="2" type="ORF">TIFTF001_038774</name>
</gene>
<name>A0AA88E8L3_FICCA</name>
<feature type="transmembrane region" description="Helical" evidence="1">
    <location>
        <begin position="195"/>
        <end position="218"/>
    </location>
</feature>
<proteinExistence type="predicted"/>
<organism evidence="2 3">
    <name type="scientific">Ficus carica</name>
    <name type="common">Common fig</name>
    <dbReference type="NCBI Taxonomy" id="3494"/>
    <lineage>
        <taxon>Eukaryota</taxon>
        <taxon>Viridiplantae</taxon>
        <taxon>Streptophyta</taxon>
        <taxon>Embryophyta</taxon>
        <taxon>Tracheophyta</taxon>
        <taxon>Spermatophyta</taxon>
        <taxon>Magnoliopsida</taxon>
        <taxon>eudicotyledons</taxon>
        <taxon>Gunneridae</taxon>
        <taxon>Pentapetalae</taxon>
        <taxon>rosids</taxon>
        <taxon>fabids</taxon>
        <taxon>Rosales</taxon>
        <taxon>Moraceae</taxon>
        <taxon>Ficeae</taxon>
        <taxon>Ficus</taxon>
    </lineage>
</organism>